<feature type="compositionally biased region" description="Basic and acidic residues" evidence="6">
    <location>
        <begin position="1145"/>
        <end position="1161"/>
    </location>
</feature>
<evidence type="ECO:0000256" key="7">
    <source>
        <dbReference type="SAM" id="Phobius"/>
    </source>
</evidence>
<feature type="compositionally biased region" description="Acidic residues" evidence="6">
    <location>
        <begin position="1162"/>
        <end position="1177"/>
    </location>
</feature>
<feature type="compositionally biased region" description="Low complexity" evidence="6">
    <location>
        <begin position="917"/>
        <end position="953"/>
    </location>
</feature>
<feature type="compositionally biased region" description="Low complexity" evidence="6">
    <location>
        <begin position="897"/>
        <end position="907"/>
    </location>
</feature>
<dbReference type="RefSeq" id="WP_221023696.1">
    <property type="nucleotide sequence ID" value="NZ_JAIEZQ010000001.1"/>
</dbReference>
<reference evidence="9 10" key="1">
    <citation type="submission" date="2021-08" db="EMBL/GenBank/DDBJ databases">
        <title>Nocardioides bacterium WL0053 sp. nov., isolated from the sediment.</title>
        <authorList>
            <person name="Wang L."/>
            <person name="Zhang D."/>
            <person name="Zhang A."/>
        </authorList>
    </citation>
    <scope>NUCLEOTIDE SEQUENCE [LARGE SCALE GENOMIC DNA]</scope>
    <source>
        <strain evidence="9 10">WL0053</strain>
    </source>
</reference>
<feature type="compositionally biased region" description="Low complexity" evidence="6">
    <location>
        <begin position="1032"/>
        <end position="1042"/>
    </location>
</feature>
<feature type="compositionally biased region" description="Polar residues" evidence="6">
    <location>
        <begin position="835"/>
        <end position="851"/>
    </location>
</feature>
<keyword evidence="7" id="KW-0472">Membrane</keyword>
<feature type="transmembrane region" description="Helical" evidence="7">
    <location>
        <begin position="150"/>
        <end position="170"/>
    </location>
</feature>
<keyword evidence="4" id="KW-0408">Iron</keyword>
<feature type="compositionally biased region" description="Low complexity" evidence="6">
    <location>
        <begin position="1189"/>
        <end position="1199"/>
    </location>
</feature>
<evidence type="ECO:0000256" key="1">
    <source>
        <dbReference type="ARBA" id="ARBA00022485"/>
    </source>
</evidence>
<comment type="caution">
    <text evidence="9">The sequence shown here is derived from an EMBL/GenBank/DDBJ whole genome shotgun (WGS) entry which is preliminary data.</text>
</comment>
<feature type="compositionally biased region" description="Low complexity" evidence="6">
    <location>
        <begin position="1099"/>
        <end position="1114"/>
    </location>
</feature>
<feature type="compositionally biased region" description="Polar residues" evidence="6">
    <location>
        <begin position="954"/>
        <end position="964"/>
    </location>
</feature>
<dbReference type="EMBL" id="JAIEZQ010000001">
    <property type="protein sequence ID" value="MBY9073960.1"/>
    <property type="molecule type" value="Genomic_DNA"/>
</dbReference>
<feature type="domain" description="4Fe-4S ferredoxin-type" evidence="8">
    <location>
        <begin position="300"/>
        <end position="330"/>
    </location>
</feature>
<evidence type="ECO:0000256" key="6">
    <source>
        <dbReference type="SAM" id="MobiDB-lite"/>
    </source>
</evidence>
<dbReference type="InterPro" id="IPR004017">
    <property type="entry name" value="Cys_rich_dom"/>
</dbReference>
<feature type="compositionally biased region" description="Polar residues" evidence="6">
    <location>
        <begin position="1123"/>
        <end position="1134"/>
    </location>
</feature>
<protein>
    <submittedName>
        <fullName evidence="9">4Fe-4S dicluster domain-containing protein</fullName>
    </submittedName>
</protein>
<keyword evidence="7" id="KW-0812">Transmembrane</keyword>
<feature type="compositionally biased region" description="Polar residues" evidence="6">
    <location>
        <begin position="1049"/>
        <end position="1060"/>
    </location>
</feature>
<name>A0ABS7RJE8_9ACTN</name>
<dbReference type="PROSITE" id="PS51379">
    <property type="entry name" value="4FE4S_FER_2"/>
    <property type="match status" value="2"/>
</dbReference>
<feature type="compositionally biased region" description="Basic and acidic residues" evidence="6">
    <location>
        <begin position="797"/>
        <end position="806"/>
    </location>
</feature>
<evidence type="ECO:0000256" key="3">
    <source>
        <dbReference type="ARBA" id="ARBA00023002"/>
    </source>
</evidence>
<evidence type="ECO:0000256" key="5">
    <source>
        <dbReference type="ARBA" id="ARBA00023014"/>
    </source>
</evidence>
<dbReference type="Pfam" id="PF13187">
    <property type="entry name" value="Fer4_9"/>
    <property type="match status" value="1"/>
</dbReference>
<keyword evidence="10" id="KW-1185">Reference proteome</keyword>
<dbReference type="SUPFAM" id="SSF46548">
    <property type="entry name" value="alpha-helical ferredoxin"/>
    <property type="match status" value="1"/>
</dbReference>
<dbReference type="PANTHER" id="PTHR43255">
    <property type="entry name" value="IRON-SULFUR-BINDING OXIDOREDUCTASE FADF-RELATED-RELATED"/>
    <property type="match status" value="1"/>
</dbReference>
<feature type="compositionally biased region" description="Basic and acidic residues" evidence="6">
    <location>
        <begin position="1071"/>
        <end position="1082"/>
    </location>
</feature>
<evidence type="ECO:0000313" key="10">
    <source>
        <dbReference type="Proteomes" id="UP000754710"/>
    </source>
</evidence>
<feature type="region of interest" description="Disordered" evidence="6">
    <location>
        <begin position="769"/>
        <end position="1249"/>
    </location>
</feature>
<evidence type="ECO:0000259" key="8">
    <source>
        <dbReference type="PROSITE" id="PS51379"/>
    </source>
</evidence>
<feature type="compositionally biased region" description="Polar residues" evidence="6">
    <location>
        <begin position="776"/>
        <end position="785"/>
    </location>
</feature>
<evidence type="ECO:0000256" key="4">
    <source>
        <dbReference type="ARBA" id="ARBA00023004"/>
    </source>
</evidence>
<keyword evidence="3" id="KW-0560">Oxidoreductase</keyword>
<proteinExistence type="predicted"/>
<evidence type="ECO:0000256" key="2">
    <source>
        <dbReference type="ARBA" id="ARBA00022723"/>
    </source>
</evidence>
<gene>
    <name evidence="9" type="ORF">K1X13_03900</name>
</gene>
<feature type="transmembrane region" description="Helical" evidence="7">
    <location>
        <begin position="69"/>
        <end position="90"/>
    </location>
</feature>
<feature type="compositionally biased region" description="Basic and acidic residues" evidence="6">
    <location>
        <begin position="990"/>
        <end position="1003"/>
    </location>
</feature>
<keyword evidence="2" id="KW-0479">Metal-binding</keyword>
<dbReference type="Gene3D" id="1.10.1060.10">
    <property type="entry name" value="Alpha-helical ferredoxin"/>
    <property type="match status" value="1"/>
</dbReference>
<dbReference type="PANTHER" id="PTHR43255:SF1">
    <property type="entry name" value="IRON-SULFUR-BINDING OXIDOREDUCTASE FADF-RELATED"/>
    <property type="match status" value="1"/>
</dbReference>
<sequence>MQIFAIVVSLAIAAVGIALFVKAIRSMIATIKIGQPAVNRSDDKGARWANMLKETLAHTRMLQWTAVGIGHWFIFVGFGLLFFTLLTAFGQLFDPHFALPVIGHFFLYEWVSEFFTVVMVIAILAFIGYRVTRPKERVRGTRGRFYGSTMWQAYFVEAVILGVGLCILALRGAEYAIAPYGEHPDQASALHFPFTAWIGGLLDGLSEPALATFIYLVAMLKIVISFTWMIVLSQNTTMGVAWHRFTAWFNIWFKRRSDGGTALGGLQPMMAGGQPIDFENIDELDEETALGVGKVEDFSWKGILDFTSCTECGRCQSQCPAWNTEKPLSPKLLITNLRDHAYAKAPYLLAGSEEERTALPAEVLAEAERPLVGETEGDWAWMPEGGAVIDSDVLWSCTSCGACVQQCPVDIEHVDHIVDMRRYQILVESNFPAELNGLFKGLENKGNPWNMSPNARLEWAQGLPFDVKVVGEDIEDLDEVDWLFWVGCAGAYEDRAKKTTRAVAELLDMAGVSFGVLGNGETCTGDPARRAGNEFVFQGLATQNAETFKEMKVKKVVSTCAHCFNTLKNEYSQFGVELEVVHHTQLLNRLVREGKLTPVATNGAPKRSLTYHDPCYLGRHNQVYSPPRELLSILPDAEVKEMPRNSERSFCCGAGGARMWMEEKIGERINLNRTTEAVETGADQIATGCPFCRVMLSDGLTAKQAEGSAREEVEVLDVAQLLLASVKGESRTPVPAGAAAKSGGAGASAKAAGAGAAAGTAVADKAATKAEPSAGDATQTENTVTEPEAVGANAAATEERNPEVETSKPISSGSLFDSAPAAADEDTKTDAAEPSGTTSTSLFDAGGTSSDEAGAPADASTEAKPADEEAPAKTEPKPEGSLSSGGSLFDTGGSLFDTPADSAPAETAEAETEETAEAAAAGAGAAAAAPAEAAAAGAGPDAESSAQEAPAAQTGTSAESSIASGGSLFDLAPSEPEPAKAEPTAETEPEPAKAEQADAKTEPETGAQPEPEQAEAVAEDKADAPEATATTEQPDAAPQAEPADAKTETPATEGSISSAGSLFDLAPSEPEPAKAEPAKAESEPEAPAEAATESETDAPETTATTEQTDAAPQAGPAGVKTETPATEGSISSAGSLFDLAPSEPEPTKAEPAEQVDARAETEAADGEASEPEVEAEAATESHSPEEGPEATAPETTSAAEPDEEAGIETPGGQANAASNGSAPAQSSGETHEPKRPEGGIDETKSLFDL</sequence>
<feature type="transmembrane region" description="Helical" evidence="7">
    <location>
        <begin position="6"/>
        <end position="24"/>
    </location>
</feature>
<feature type="transmembrane region" description="Helical" evidence="7">
    <location>
        <begin position="110"/>
        <end position="129"/>
    </location>
</feature>
<evidence type="ECO:0000313" key="9">
    <source>
        <dbReference type="EMBL" id="MBY9073960.1"/>
    </source>
</evidence>
<dbReference type="PROSITE" id="PS00198">
    <property type="entry name" value="4FE4S_FER_1"/>
    <property type="match status" value="1"/>
</dbReference>
<organism evidence="9 10">
    <name type="scientific">Nocardioides jiangsuensis</name>
    <dbReference type="NCBI Taxonomy" id="2866161"/>
    <lineage>
        <taxon>Bacteria</taxon>
        <taxon>Bacillati</taxon>
        <taxon>Actinomycetota</taxon>
        <taxon>Actinomycetes</taxon>
        <taxon>Propionibacteriales</taxon>
        <taxon>Nocardioidaceae</taxon>
        <taxon>Nocardioides</taxon>
    </lineage>
</organism>
<feature type="domain" description="4Fe-4S ferredoxin-type" evidence="8">
    <location>
        <begin position="385"/>
        <end position="417"/>
    </location>
</feature>
<feature type="compositionally biased region" description="Basic and acidic residues" evidence="6">
    <location>
        <begin position="864"/>
        <end position="878"/>
    </location>
</feature>
<feature type="compositionally biased region" description="Low complexity" evidence="6">
    <location>
        <begin position="1210"/>
        <end position="1228"/>
    </location>
</feature>
<dbReference type="InterPro" id="IPR051460">
    <property type="entry name" value="HdrC_iron-sulfur_subunit"/>
</dbReference>
<feature type="transmembrane region" description="Helical" evidence="7">
    <location>
        <begin position="190"/>
        <end position="206"/>
    </location>
</feature>
<keyword evidence="1" id="KW-0004">4Fe-4S</keyword>
<accession>A0ABS7RJE8</accession>
<dbReference type="Pfam" id="PF02754">
    <property type="entry name" value="CCG"/>
    <property type="match status" value="2"/>
</dbReference>
<feature type="compositionally biased region" description="Low complexity" evidence="6">
    <location>
        <begin position="1004"/>
        <end position="1016"/>
    </location>
</feature>
<dbReference type="InterPro" id="IPR017896">
    <property type="entry name" value="4Fe4S_Fe-S-bd"/>
</dbReference>
<dbReference type="InterPro" id="IPR009051">
    <property type="entry name" value="Helical_ferredxn"/>
</dbReference>
<keyword evidence="5" id="KW-0411">Iron-sulfur</keyword>
<dbReference type="InterPro" id="IPR017900">
    <property type="entry name" value="4Fe4S_Fe_S_CS"/>
</dbReference>
<feature type="compositionally biased region" description="Basic and acidic residues" evidence="6">
    <location>
        <begin position="1229"/>
        <end position="1249"/>
    </location>
</feature>
<keyword evidence="7" id="KW-1133">Transmembrane helix</keyword>
<dbReference type="Proteomes" id="UP000754710">
    <property type="component" value="Unassembled WGS sequence"/>
</dbReference>